<feature type="chain" id="PRO_5001641215" description="F-box domain-containing protein" evidence="1">
    <location>
        <begin position="23"/>
        <end position="558"/>
    </location>
</feature>
<evidence type="ECO:0000313" key="2">
    <source>
        <dbReference type="EMBL" id="KDQ14183.1"/>
    </source>
</evidence>
<dbReference type="HOGENOM" id="CLU_488307_0_0_1"/>
<dbReference type="Proteomes" id="UP000027195">
    <property type="component" value="Unassembled WGS sequence"/>
</dbReference>
<dbReference type="AlphaFoldDB" id="A0A067MEI6"/>
<dbReference type="EMBL" id="KL198039">
    <property type="protein sequence ID" value="KDQ14183.1"/>
    <property type="molecule type" value="Genomic_DNA"/>
</dbReference>
<evidence type="ECO:0000313" key="3">
    <source>
        <dbReference type="Proteomes" id="UP000027195"/>
    </source>
</evidence>
<gene>
    <name evidence="2" type="ORF">BOTBODRAFT_174976</name>
</gene>
<sequence length="558" mass="60890">MIGTLSLDILAAIFSLSVGADGASISDLSAVCRAWRECAKYMLRSWAMVRLDISAGPLAVSRAARQLELWDRTRASPEAAPLHISIFRSAPGDLYETQGLCDLVFLAFTCRGYSQHWTTLSFASTAVEASLFLQECAQNATPLLQNISLSLSRSKLSRVVPLAFAAERPITAHFSIANHHLALAPAISASIAHLSLTVDVEYRTADLHSLLSSCSNLITLELNSSGIGQHHANLHQIPQILHLPSLTTLSIVGMKEVDGLDSFAVSSLTSLRIEEFAWSSVSVPSLIRLLSRSNLLENIEVVGRGGDAAASEAPIELPNVTHFRIAGRGFWALAGTIRLSGTRDLHLIFTETYGQSVNACLSNAPCTTTLHVTKLLYDHRHRILPLRHARLSILRASSDCLAWLQTCKFPSLQSLQLWSSNPRYPPRIGTHLNSLANHSTAIRTLSLEGMNVIGDEFSQGALKMPHLESLELLRCSNVHHVIDQMIHPVFLPRLARLRIHNCKGIFPSTVIDRLQTRRAAWTGADPSALVCSINFPTSTPTQAETLALQSLSVKIEGS</sequence>
<keyword evidence="3" id="KW-1185">Reference proteome</keyword>
<name>A0A067MEI6_BOTB1</name>
<protein>
    <recommendedName>
        <fullName evidence="4">F-box domain-containing protein</fullName>
    </recommendedName>
</protein>
<organism evidence="2 3">
    <name type="scientific">Botryobasidium botryosum (strain FD-172 SS1)</name>
    <dbReference type="NCBI Taxonomy" id="930990"/>
    <lineage>
        <taxon>Eukaryota</taxon>
        <taxon>Fungi</taxon>
        <taxon>Dikarya</taxon>
        <taxon>Basidiomycota</taxon>
        <taxon>Agaricomycotina</taxon>
        <taxon>Agaricomycetes</taxon>
        <taxon>Cantharellales</taxon>
        <taxon>Botryobasidiaceae</taxon>
        <taxon>Botryobasidium</taxon>
    </lineage>
</organism>
<accession>A0A067MEI6</accession>
<dbReference type="Gene3D" id="3.80.10.10">
    <property type="entry name" value="Ribonuclease Inhibitor"/>
    <property type="match status" value="1"/>
</dbReference>
<evidence type="ECO:0000256" key="1">
    <source>
        <dbReference type="SAM" id="SignalP"/>
    </source>
</evidence>
<dbReference type="PANTHER" id="PTHR38926:SF5">
    <property type="entry name" value="F-BOX AND LEUCINE-RICH REPEAT PROTEIN 6"/>
    <property type="match status" value="1"/>
</dbReference>
<proteinExistence type="predicted"/>
<evidence type="ECO:0008006" key="4">
    <source>
        <dbReference type="Google" id="ProtNLM"/>
    </source>
</evidence>
<feature type="signal peptide" evidence="1">
    <location>
        <begin position="1"/>
        <end position="22"/>
    </location>
</feature>
<reference evidence="3" key="1">
    <citation type="journal article" date="2014" name="Proc. Natl. Acad. Sci. U.S.A.">
        <title>Extensive sampling of basidiomycete genomes demonstrates inadequacy of the white-rot/brown-rot paradigm for wood decay fungi.</title>
        <authorList>
            <person name="Riley R."/>
            <person name="Salamov A.A."/>
            <person name="Brown D.W."/>
            <person name="Nagy L.G."/>
            <person name="Floudas D."/>
            <person name="Held B.W."/>
            <person name="Levasseur A."/>
            <person name="Lombard V."/>
            <person name="Morin E."/>
            <person name="Otillar R."/>
            <person name="Lindquist E.A."/>
            <person name="Sun H."/>
            <person name="LaButti K.M."/>
            <person name="Schmutz J."/>
            <person name="Jabbour D."/>
            <person name="Luo H."/>
            <person name="Baker S.E."/>
            <person name="Pisabarro A.G."/>
            <person name="Walton J.D."/>
            <person name="Blanchette R.A."/>
            <person name="Henrissat B."/>
            <person name="Martin F."/>
            <person name="Cullen D."/>
            <person name="Hibbett D.S."/>
            <person name="Grigoriev I.V."/>
        </authorList>
    </citation>
    <scope>NUCLEOTIDE SEQUENCE [LARGE SCALE GENOMIC DNA]</scope>
    <source>
        <strain evidence="3">FD-172 SS1</strain>
    </source>
</reference>
<dbReference type="PANTHER" id="PTHR38926">
    <property type="entry name" value="F-BOX DOMAIN CONTAINING PROTEIN, EXPRESSED"/>
    <property type="match status" value="1"/>
</dbReference>
<keyword evidence="1" id="KW-0732">Signal</keyword>
<dbReference type="InterPro" id="IPR032675">
    <property type="entry name" value="LRR_dom_sf"/>
</dbReference>
<dbReference type="InParanoid" id="A0A067MEI6"/>
<dbReference type="SUPFAM" id="SSF52058">
    <property type="entry name" value="L domain-like"/>
    <property type="match status" value="1"/>
</dbReference>